<keyword evidence="3 4" id="KW-0808">Transferase</keyword>
<reference evidence="4 5" key="1">
    <citation type="submission" date="2023-07" db="EMBL/GenBank/DDBJ databases">
        <title>Sorghum-associated microbial communities from plants grown in Nebraska, USA.</title>
        <authorList>
            <person name="Schachtman D."/>
        </authorList>
    </citation>
    <scope>NUCLEOTIDE SEQUENCE [LARGE SCALE GENOMIC DNA]</scope>
    <source>
        <strain evidence="4 5">BE190</strain>
    </source>
</reference>
<gene>
    <name evidence="4" type="ORF">J2X05_001198</name>
</gene>
<dbReference type="Gene3D" id="1.10.10.370">
    <property type="entry name" value="DsrC-like protein, C-terminal domain"/>
    <property type="match status" value="1"/>
</dbReference>
<comment type="caution">
    <text evidence="4">The sequence shown here is derived from an EMBL/GenBank/DDBJ whole genome shotgun (WGS) entry which is preliminary data.</text>
</comment>
<dbReference type="PANTHER" id="PTHR37010">
    <property type="entry name" value="SULFURTRANSFERASE TUSE"/>
    <property type="match status" value="1"/>
</dbReference>
<dbReference type="Pfam" id="PF04358">
    <property type="entry name" value="DsrC"/>
    <property type="match status" value="1"/>
</dbReference>
<proteinExistence type="inferred from homology"/>
<dbReference type="PIRSF" id="PIRSF006223">
    <property type="entry name" value="DsrC_TusE"/>
    <property type="match status" value="1"/>
</dbReference>
<dbReference type="SUPFAM" id="SSF69721">
    <property type="entry name" value="DsrC, the gamma subunit of dissimilatory sulfite reductase"/>
    <property type="match status" value="1"/>
</dbReference>
<dbReference type="Proteomes" id="UP001253595">
    <property type="component" value="Unassembled WGS sequence"/>
</dbReference>
<evidence type="ECO:0000256" key="2">
    <source>
        <dbReference type="ARBA" id="ARBA00022490"/>
    </source>
</evidence>
<dbReference type="NCBIfam" id="TIGR03342">
    <property type="entry name" value="dsrC_tusE_dsvC"/>
    <property type="match status" value="1"/>
</dbReference>
<comment type="subcellular location">
    <subcellularLocation>
        <location evidence="1">Cytoplasm</location>
    </subcellularLocation>
</comment>
<evidence type="ECO:0000313" key="4">
    <source>
        <dbReference type="EMBL" id="MDR7089192.1"/>
    </source>
</evidence>
<dbReference type="EMBL" id="JAVDVX010000002">
    <property type="protein sequence ID" value="MDR7089192.1"/>
    <property type="molecule type" value="Genomic_DNA"/>
</dbReference>
<comment type="function">
    <text evidence="3">Part of a sulfur-relay system.</text>
</comment>
<dbReference type="InterPro" id="IPR025526">
    <property type="entry name" value="DsrC-like_dom_sf"/>
</dbReference>
<keyword evidence="2" id="KW-0963">Cytoplasm</keyword>
<sequence>MQLNIDGRIIALDKDGYLINLNDWDKEAAEALAAQENISLTPQHWEIIYLLQEFYREFELSPAMRALVKYTEKKLDPEKGKSIYLLQLFPPSPAKIASKIAGLPRPTNCL</sequence>
<name>A0ABU1UVI2_9GAMM</name>
<dbReference type="EC" id="2.8.1.-" evidence="3"/>
<dbReference type="InterPro" id="IPR043163">
    <property type="entry name" value="DsrC-like_N"/>
</dbReference>
<evidence type="ECO:0000256" key="1">
    <source>
        <dbReference type="ARBA" id="ARBA00004496"/>
    </source>
</evidence>
<evidence type="ECO:0000313" key="5">
    <source>
        <dbReference type="Proteomes" id="UP001253595"/>
    </source>
</evidence>
<dbReference type="GO" id="GO:0016740">
    <property type="term" value="F:transferase activity"/>
    <property type="evidence" value="ECO:0007669"/>
    <property type="project" value="UniProtKB-KW"/>
</dbReference>
<evidence type="ECO:0000256" key="3">
    <source>
        <dbReference type="PIRNR" id="PIRNR006223"/>
    </source>
</evidence>
<dbReference type="InterPro" id="IPR042072">
    <property type="entry name" value="DsrC-like_C"/>
</dbReference>
<protein>
    <recommendedName>
        <fullName evidence="3">Sulfurtransferase</fullName>
        <ecNumber evidence="3">2.8.1.-</ecNumber>
    </recommendedName>
</protein>
<dbReference type="Gene3D" id="3.30.1420.10">
    <property type="match status" value="1"/>
</dbReference>
<accession>A0ABU1UVI2</accession>
<dbReference type="RefSeq" id="WP_310069980.1">
    <property type="nucleotide sequence ID" value="NZ_JAVDVX010000002.1"/>
</dbReference>
<dbReference type="InterPro" id="IPR007453">
    <property type="entry name" value="DsrC/TusE"/>
</dbReference>
<organism evidence="4 5">
    <name type="scientific">Cellvibrio fibrivorans</name>
    <dbReference type="NCBI Taxonomy" id="126350"/>
    <lineage>
        <taxon>Bacteria</taxon>
        <taxon>Pseudomonadati</taxon>
        <taxon>Pseudomonadota</taxon>
        <taxon>Gammaproteobacteria</taxon>
        <taxon>Cellvibrionales</taxon>
        <taxon>Cellvibrionaceae</taxon>
        <taxon>Cellvibrio</taxon>
    </lineage>
</organism>
<dbReference type="PANTHER" id="PTHR37010:SF1">
    <property type="entry name" value="SULFURTRANSFERASE TUSE"/>
    <property type="match status" value="1"/>
</dbReference>
<comment type="similarity">
    <text evidence="3">Belongs to the dsrC/tusE family.</text>
</comment>
<keyword evidence="5" id="KW-1185">Reference proteome</keyword>